<dbReference type="InterPro" id="IPR019253">
    <property type="entry name" value="DUF2244_TM"/>
</dbReference>
<feature type="transmembrane region" description="Helical" evidence="1">
    <location>
        <begin position="29"/>
        <end position="46"/>
    </location>
</feature>
<protein>
    <recommendedName>
        <fullName evidence="4">DUF2244 domain-containing protein</fullName>
    </recommendedName>
</protein>
<name>A0A0B3YWA5_9ALTE</name>
<keyword evidence="1" id="KW-1133">Transmembrane helix</keyword>
<evidence type="ECO:0000313" key="2">
    <source>
        <dbReference type="EMBL" id="KHT44995.1"/>
    </source>
</evidence>
<feature type="transmembrane region" description="Helical" evidence="1">
    <location>
        <begin position="52"/>
        <end position="70"/>
    </location>
</feature>
<keyword evidence="3" id="KW-1185">Reference proteome</keyword>
<evidence type="ECO:0000313" key="3">
    <source>
        <dbReference type="Proteomes" id="UP000031197"/>
    </source>
</evidence>
<dbReference type="Proteomes" id="UP000031197">
    <property type="component" value="Unassembled WGS sequence"/>
</dbReference>
<evidence type="ECO:0000256" key="1">
    <source>
        <dbReference type="SAM" id="Phobius"/>
    </source>
</evidence>
<sequence>MVEVSTFEHQVQLHLSPNRSATWQQTKHLIAAFALFISSIAIAWSLAGAWVILPFAGLEVGLLALIMYLVSKATYRWETLLISSNSIQVTSSNGISIEFFRPDTYLYYKKDLSLKCAPQLVLQAPLQQFEVGSFLNLEDKERVHECMQKAGIAVCSNKWW</sequence>
<keyword evidence="1" id="KW-0472">Membrane</keyword>
<keyword evidence="1" id="KW-0812">Transmembrane</keyword>
<reference evidence="2 3" key="1">
    <citation type="submission" date="2014-12" db="EMBL/GenBank/DDBJ databases">
        <title>Genome sequencing of Alteromonas marina AD001.</title>
        <authorList>
            <person name="Adrian T.G.S."/>
            <person name="Chan K.G."/>
        </authorList>
    </citation>
    <scope>NUCLEOTIDE SEQUENCE [LARGE SCALE GENOMIC DNA]</scope>
    <source>
        <strain evidence="2 3">AD001</strain>
    </source>
</reference>
<dbReference type="EMBL" id="JWLW01000065">
    <property type="protein sequence ID" value="KHT44995.1"/>
    <property type="molecule type" value="Genomic_DNA"/>
</dbReference>
<accession>A0A0B3YWA5</accession>
<dbReference type="AlphaFoldDB" id="A0A0B3YWA5"/>
<dbReference type="Pfam" id="PF10003">
    <property type="entry name" value="DUF2244"/>
    <property type="match status" value="1"/>
</dbReference>
<evidence type="ECO:0008006" key="4">
    <source>
        <dbReference type="Google" id="ProtNLM"/>
    </source>
</evidence>
<dbReference type="OrthoDB" id="7062615at2"/>
<dbReference type="RefSeq" id="WP_039222805.1">
    <property type="nucleotide sequence ID" value="NZ_JWLW01000065.1"/>
</dbReference>
<gene>
    <name evidence="2" type="ORF">RJ41_15600</name>
</gene>
<proteinExistence type="predicted"/>
<comment type="caution">
    <text evidence="2">The sequence shown here is derived from an EMBL/GenBank/DDBJ whole genome shotgun (WGS) entry which is preliminary data.</text>
</comment>
<organism evidence="2 3">
    <name type="scientific">Alteromonas marina</name>
    <dbReference type="NCBI Taxonomy" id="203795"/>
    <lineage>
        <taxon>Bacteria</taxon>
        <taxon>Pseudomonadati</taxon>
        <taxon>Pseudomonadota</taxon>
        <taxon>Gammaproteobacteria</taxon>
        <taxon>Alteromonadales</taxon>
        <taxon>Alteromonadaceae</taxon>
        <taxon>Alteromonas/Salinimonas group</taxon>
        <taxon>Alteromonas</taxon>
    </lineage>
</organism>